<evidence type="ECO:0000256" key="1">
    <source>
        <dbReference type="ARBA" id="ARBA00004123"/>
    </source>
</evidence>
<dbReference type="EMBL" id="CACVBM020001296">
    <property type="protein sequence ID" value="CAA7044276.1"/>
    <property type="molecule type" value="Genomic_DNA"/>
</dbReference>
<evidence type="ECO:0000313" key="9">
    <source>
        <dbReference type="EMBL" id="CAA7044276.1"/>
    </source>
</evidence>
<dbReference type="InterPro" id="IPR017396">
    <property type="entry name" value="TF_WRKY_IIc"/>
</dbReference>
<feature type="region of interest" description="Disordered" evidence="7">
    <location>
        <begin position="100"/>
        <end position="166"/>
    </location>
</feature>
<accession>A0A6D2K7L9</accession>
<organism evidence="9 10">
    <name type="scientific">Microthlaspi erraticum</name>
    <dbReference type="NCBI Taxonomy" id="1685480"/>
    <lineage>
        <taxon>Eukaryota</taxon>
        <taxon>Viridiplantae</taxon>
        <taxon>Streptophyta</taxon>
        <taxon>Embryophyta</taxon>
        <taxon>Tracheophyta</taxon>
        <taxon>Spermatophyta</taxon>
        <taxon>Magnoliopsida</taxon>
        <taxon>eudicotyledons</taxon>
        <taxon>Gunneridae</taxon>
        <taxon>Pentapetalae</taxon>
        <taxon>rosids</taxon>
        <taxon>malvids</taxon>
        <taxon>Brassicales</taxon>
        <taxon>Brassicaceae</taxon>
        <taxon>Coluteocarpeae</taxon>
        <taxon>Microthlaspi</taxon>
    </lineage>
</organism>
<evidence type="ECO:0000313" key="10">
    <source>
        <dbReference type="Proteomes" id="UP000467841"/>
    </source>
</evidence>
<comment type="subcellular location">
    <subcellularLocation>
        <location evidence="1">Nucleus</location>
    </subcellularLocation>
</comment>
<evidence type="ECO:0000256" key="6">
    <source>
        <dbReference type="ARBA" id="ARBA00023242"/>
    </source>
</evidence>
<evidence type="ECO:0000256" key="7">
    <source>
        <dbReference type="SAM" id="MobiDB-lite"/>
    </source>
</evidence>
<keyword evidence="6" id="KW-0539">Nucleus</keyword>
<name>A0A6D2K7L9_9BRAS</name>
<dbReference type="InterPro" id="IPR003657">
    <property type="entry name" value="WRKY_dom"/>
</dbReference>
<dbReference type="AlphaFoldDB" id="A0A6D2K7L9"/>
<reference evidence="9" key="1">
    <citation type="submission" date="2020-01" db="EMBL/GenBank/DDBJ databases">
        <authorList>
            <person name="Mishra B."/>
        </authorList>
    </citation>
    <scope>NUCLEOTIDE SEQUENCE [LARGE SCALE GENOMIC DNA]</scope>
</reference>
<dbReference type="PIRSF" id="PIRSF038130">
    <property type="entry name" value="TF_WRKY_IIc"/>
    <property type="match status" value="1"/>
</dbReference>
<evidence type="ECO:0000259" key="8">
    <source>
        <dbReference type="PROSITE" id="PS50811"/>
    </source>
</evidence>
<dbReference type="SMART" id="SM00774">
    <property type="entry name" value="WRKY"/>
    <property type="match status" value="1"/>
</dbReference>
<dbReference type="PANTHER" id="PTHR31221">
    <property type="entry name" value="WRKY TRANSCRIPTION FACTOR PROTEIN 1-RELATED"/>
    <property type="match status" value="1"/>
</dbReference>
<dbReference type="InterPro" id="IPR044810">
    <property type="entry name" value="WRKY_plant"/>
</dbReference>
<proteinExistence type="inferred from homology"/>
<dbReference type="InterPro" id="IPR036576">
    <property type="entry name" value="WRKY_dom_sf"/>
</dbReference>
<dbReference type="Pfam" id="PF03106">
    <property type="entry name" value="WRKY"/>
    <property type="match status" value="1"/>
</dbReference>
<evidence type="ECO:0000256" key="2">
    <source>
        <dbReference type="ARBA" id="ARBA00008964"/>
    </source>
</evidence>
<dbReference type="PANTHER" id="PTHR31221:SF323">
    <property type="entry name" value="WRKY TRANSCRIPTION FACTOR 23"/>
    <property type="match status" value="1"/>
</dbReference>
<dbReference type="Proteomes" id="UP000467841">
    <property type="component" value="Unassembled WGS sequence"/>
</dbReference>
<dbReference type="FunFam" id="2.20.25.80:FF:000003">
    <property type="entry name" value="WRKY transcription factor 57"/>
    <property type="match status" value="1"/>
</dbReference>
<dbReference type="PROSITE" id="PS50811">
    <property type="entry name" value="WRKY"/>
    <property type="match status" value="1"/>
</dbReference>
<evidence type="ECO:0000256" key="5">
    <source>
        <dbReference type="ARBA" id="ARBA00023163"/>
    </source>
</evidence>
<sequence>MEFTDFSKTSFYHPSSQSLWDFGDFAAAERNSLGFMELLGSQHHHHHHQLQDFTTVSPHSFLLETPQPQPSAKFSSSVSAILQAPPSNATSKVESLCSDPLLINPPATPNSSSISSASSEALNEEKAKRKDDEDEEEDEEHEQKKTDTQANNQLKPKKNNQKRQREARVAFMTKSEVDHLEDGYRWRKYGQKAVKNSPFPRSYYRCTTASCNVKKRVERSFRDPSTVVTTYEGQHTHISPLTARPISTGGYFGSSGVASNLGNLGFPMENSALISPQFQQLVHYHQQQQQQELSSCFGGVSEYRTSHVNGYGDGDDGRVKKSRGLVKDNGLLQDVVPSHMLKEE</sequence>
<dbReference type="GO" id="GO:0043565">
    <property type="term" value="F:sequence-specific DNA binding"/>
    <property type="evidence" value="ECO:0007669"/>
    <property type="project" value="InterPro"/>
</dbReference>
<dbReference type="SUPFAM" id="SSF118290">
    <property type="entry name" value="WRKY DNA-binding domain"/>
    <property type="match status" value="1"/>
</dbReference>
<dbReference type="OrthoDB" id="1927637at2759"/>
<keyword evidence="3" id="KW-0805">Transcription regulation</keyword>
<gene>
    <name evidence="9" type="ORF">MERR_LOCUS31511</name>
</gene>
<keyword evidence="4" id="KW-0238">DNA-binding</keyword>
<dbReference type="GO" id="GO:0003700">
    <property type="term" value="F:DNA-binding transcription factor activity"/>
    <property type="evidence" value="ECO:0007669"/>
    <property type="project" value="InterPro"/>
</dbReference>
<dbReference type="Gene3D" id="2.20.25.80">
    <property type="entry name" value="WRKY domain"/>
    <property type="match status" value="1"/>
</dbReference>
<evidence type="ECO:0000256" key="3">
    <source>
        <dbReference type="ARBA" id="ARBA00023015"/>
    </source>
</evidence>
<dbReference type="GO" id="GO:0005634">
    <property type="term" value="C:nucleus"/>
    <property type="evidence" value="ECO:0007669"/>
    <property type="project" value="UniProtKB-SubCell"/>
</dbReference>
<feature type="domain" description="WRKY" evidence="8">
    <location>
        <begin position="175"/>
        <end position="240"/>
    </location>
</feature>
<comment type="caution">
    <text evidence="9">The sequence shown here is derived from an EMBL/GenBank/DDBJ whole genome shotgun (WGS) entry which is preliminary data.</text>
</comment>
<comment type="similarity">
    <text evidence="2">Belongs to the WRKY group II-c family.</text>
</comment>
<feature type="compositionally biased region" description="Low complexity" evidence="7">
    <location>
        <begin position="109"/>
        <end position="121"/>
    </location>
</feature>
<protein>
    <recommendedName>
        <fullName evidence="8">WRKY domain-containing protein</fullName>
    </recommendedName>
</protein>
<evidence type="ECO:0000256" key="4">
    <source>
        <dbReference type="ARBA" id="ARBA00023125"/>
    </source>
</evidence>
<keyword evidence="5" id="KW-0804">Transcription</keyword>
<keyword evidence="10" id="KW-1185">Reference proteome</keyword>